<organism evidence="2 3">
    <name type="scientific">Desulfurispirillum indicum (strain ATCC BAA-1389 / DSM 22839 / S5)</name>
    <dbReference type="NCBI Taxonomy" id="653733"/>
    <lineage>
        <taxon>Bacteria</taxon>
        <taxon>Pseudomonadati</taxon>
        <taxon>Chrysiogenota</taxon>
        <taxon>Chrysiogenia</taxon>
        <taxon>Chrysiogenales</taxon>
        <taxon>Chrysiogenaceae</taxon>
        <taxon>Desulfurispirillum</taxon>
    </lineage>
</organism>
<dbReference type="AlphaFoldDB" id="E6W573"/>
<dbReference type="Gene3D" id="2.40.33.20">
    <property type="entry name" value="PK beta-barrel domain-like"/>
    <property type="match status" value="1"/>
</dbReference>
<dbReference type="InterPro" id="IPR005302">
    <property type="entry name" value="MoCF_Sase_C"/>
</dbReference>
<dbReference type="InterPro" id="IPR052353">
    <property type="entry name" value="Benzoxazolinone_Detox_Enz"/>
</dbReference>
<dbReference type="FunCoup" id="E6W573">
    <property type="interactions" value="48"/>
</dbReference>
<dbReference type="GO" id="GO:0030170">
    <property type="term" value="F:pyridoxal phosphate binding"/>
    <property type="evidence" value="ECO:0007669"/>
    <property type="project" value="InterPro"/>
</dbReference>
<dbReference type="EMBL" id="CP002432">
    <property type="protein sequence ID" value="ADU67152.1"/>
    <property type="molecule type" value="Genomic_DNA"/>
</dbReference>
<dbReference type="STRING" id="653733.Selin_2437"/>
<dbReference type="Pfam" id="PF03475">
    <property type="entry name" value="YiiM_3-alpha"/>
    <property type="match status" value="1"/>
</dbReference>
<dbReference type="InterPro" id="IPR011037">
    <property type="entry name" value="Pyrv_Knase-like_insert_dom_sf"/>
</dbReference>
<feature type="domain" description="MOSC" evidence="1">
    <location>
        <begin position="32"/>
        <end position="170"/>
    </location>
</feature>
<dbReference type="SUPFAM" id="SSF50800">
    <property type="entry name" value="PK beta-barrel domain-like"/>
    <property type="match status" value="1"/>
</dbReference>
<sequence length="234" mass="26112">MQPSVIVAIDSLLTGRVQSIGTAGKFSGIAKQATLEPLTVTLLGIEGDEQADTRHHGGRDKAIHHYAAEHYRAWREEFPLADTHKFAPGGFGENISTVGLTEETVCLGDRFRLGDAEVQVSQPRQPCWKLNVHLGHPRIAHRVQSSGRTGWYYRVLRTGTVSAGDTMELLERPLPQWPLSRIIALLYHDMLNTTLLAEFVELETLPQGWRELALGRLRSGQVEDWESRLSGLTE</sequence>
<evidence type="ECO:0000313" key="2">
    <source>
        <dbReference type="EMBL" id="ADU67152.1"/>
    </source>
</evidence>
<keyword evidence="3" id="KW-1185">Reference proteome</keyword>
<dbReference type="KEGG" id="din:Selin_2437"/>
<name>E6W573_DESIS</name>
<dbReference type="GO" id="GO:0030151">
    <property type="term" value="F:molybdenum ion binding"/>
    <property type="evidence" value="ECO:0007669"/>
    <property type="project" value="InterPro"/>
</dbReference>
<protein>
    <submittedName>
        <fullName evidence="2">MOSC domain containing protein</fullName>
    </submittedName>
</protein>
<dbReference type="Proteomes" id="UP000002572">
    <property type="component" value="Chromosome"/>
</dbReference>
<dbReference type="Pfam" id="PF03473">
    <property type="entry name" value="MOSC"/>
    <property type="match status" value="1"/>
</dbReference>
<evidence type="ECO:0000259" key="1">
    <source>
        <dbReference type="PROSITE" id="PS51340"/>
    </source>
</evidence>
<reference evidence="2 3" key="1">
    <citation type="submission" date="2010-12" db="EMBL/GenBank/DDBJ databases">
        <title>Complete sequence of Desulfurispirillum indicum S5.</title>
        <authorList>
            <consortium name="US DOE Joint Genome Institute"/>
            <person name="Lucas S."/>
            <person name="Copeland A."/>
            <person name="Lapidus A."/>
            <person name="Cheng J.-F."/>
            <person name="Goodwin L."/>
            <person name="Pitluck S."/>
            <person name="Chertkov O."/>
            <person name="Held B."/>
            <person name="Detter J.C."/>
            <person name="Han C."/>
            <person name="Tapia R."/>
            <person name="Land M."/>
            <person name="Hauser L."/>
            <person name="Kyrpides N."/>
            <person name="Ivanova N."/>
            <person name="Mikhailova N."/>
            <person name="Haggblom M."/>
            <person name="Rauschenbach I."/>
            <person name="Bini E."/>
            <person name="Woyke T."/>
        </authorList>
    </citation>
    <scope>NUCLEOTIDE SEQUENCE [LARGE SCALE GENOMIC DNA]</scope>
    <source>
        <strain evidence="3">ATCC BAA-1389 / DSM 22839 / S5</strain>
    </source>
</reference>
<dbReference type="PROSITE" id="PS51340">
    <property type="entry name" value="MOSC"/>
    <property type="match status" value="1"/>
</dbReference>
<dbReference type="InParanoid" id="E6W573"/>
<dbReference type="HOGENOM" id="CLU_082566_1_1_0"/>
<dbReference type="eggNOG" id="COG2258">
    <property type="taxonomic scope" value="Bacteria"/>
</dbReference>
<dbReference type="PANTHER" id="PTHR30212:SF2">
    <property type="entry name" value="PROTEIN YIIM"/>
    <property type="match status" value="1"/>
</dbReference>
<gene>
    <name evidence="2" type="ordered locus">Selin_2437</name>
</gene>
<dbReference type="PANTHER" id="PTHR30212">
    <property type="entry name" value="PROTEIN YIIM"/>
    <property type="match status" value="1"/>
</dbReference>
<dbReference type="GO" id="GO:0003824">
    <property type="term" value="F:catalytic activity"/>
    <property type="evidence" value="ECO:0007669"/>
    <property type="project" value="InterPro"/>
</dbReference>
<proteinExistence type="predicted"/>
<dbReference type="OrthoDB" id="9786134at2"/>
<accession>E6W573</accession>
<dbReference type="InterPro" id="IPR005163">
    <property type="entry name" value="Tri_helical_YiiM-like"/>
</dbReference>
<dbReference type="RefSeq" id="WP_013507023.1">
    <property type="nucleotide sequence ID" value="NC_014836.1"/>
</dbReference>
<evidence type="ECO:0000313" key="3">
    <source>
        <dbReference type="Proteomes" id="UP000002572"/>
    </source>
</evidence>